<dbReference type="STRING" id="307972.A0A2G8L338"/>
<comment type="function">
    <text evidence="14">Catalyzes the reduction of all-trans-retinal to all-trans-retinol in the presence of NADPH.</text>
</comment>
<keyword evidence="9 17" id="KW-1133">Transmembrane helix</keyword>
<dbReference type="InterPro" id="IPR038751">
    <property type="entry name" value="INTS8"/>
</dbReference>
<dbReference type="GO" id="GO:0016020">
    <property type="term" value="C:membrane"/>
    <property type="evidence" value="ECO:0007669"/>
    <property type="project" value="UniProtKB-SubCell"/>
</dbReference>
<dbReference type="EMBL" id="MRZV01000239">
    <property type="protein sequence ID" value="PIK54667.1"/>
    <property type="molecule type" value="Genomic_DNA"/>
</dbReference>
<keyword evidence="8" id="KW-0521">NADP</keyword>
<evidence type="ECO:0000256" key="4">
    <source>
        <dbReference type="ARBA" id="ARBA00006484"/>
    </source>
</evidence>
<comment type="caution">
    <text evidence="19">The sequence shown here is derived from an EMBL/GenBank/DDBJ whole genome shotgun (WGS) entry which is preliminary data.</text>
</comment>
<dbReference type="FunFam" id="3.40.50.720:FF:000131">
    <property type="entry name" value="Short-chain dehydrogenase/reductase 3"/>
    <property type="match status" value="1"/>
</dbReference>
<evidence type="ECO:0000256" key="1">
    <source>
        <dbReference type="ARBA" id="ARBA00004123"/>
    </source>
</evidence>
<gene>
    <name evidence="19" type="ORF">BSL78_08444</name>
</gene>
<organism evidence="19 20">
    <name type="scientific">Stichopus japonicus</name>
    <name type="common">Sea cucumber</name>
    <dbReference type="NCBI Taxonomy" id="307972"/>
    <lineage>
        <taxon>Eukaryota</taxon>
        <taxon>Metazoa</taxon>
        <taxon>Echinodermata</taxon>
        <taxon>Eleutherozoa</taxon>
        <taxon>Echinozoa</taxon>
        <taxon>Holothuroidea</taxon>
        <taxon>Aspidochirotacea</taxon>
        <taxon>Aspidochirotida</taxon>
        <taxon>Stichopodidae</taxon>
        <taxon>Apostichopus</taxon>
    </lineage>
</organism>
<evidence type="ECO:0000256" key="7">
    <source>
        <dbReference type="ARBA" id="ARBA00022692"/>
    </source>
</evidence>
<dbReference type="InterPro" id="IPR036291">
    <property type="entry name" value="NAD(P)-bd_dom_sf"/>
</dbReference>
<dbReference type="AlphaFoldDB" id="A0A2G8L338"/>
<evidence type="ECO:0000259" key="18">
    <source>
        <dbReference type="Pfam" id="PF25756"/>
    </source>
</evidence>
<evidence type="ECO:0000313" key="20">
    <source>
        <dbReference type="Proteomes" id="UP000230750"/>
    </source>
</evidence>
<keyword evidence="13" id="KW-0539">Nucleus</keyword>
<dbReference type="GO" id="GO:0005694">
    <property type="term" value="C:chromosome"/>
    <property type="evidence" value="ECO:0007669"/>
    <property type="project" value="UniProtKB-SubCell"/>
</dbReference>
<accession>A0A2G8L338</accession>
<evidence type="ECO:0000256" key="2">
    <source>
        <dbReference type="ARBA" id="ARBA00004141"/>
    </source>
</evidence>
<evidence type="ECO:0000313" key="19">
    <source>
        <dbReference type="EMBL" id="PIK54667.1"/>
    </source>
</evidence>
<reference evidence="19 20" key="1">
    <citation type="journal article" date="2017" name="PLoS Biol.">
        <title>The sea cucumber genome provides insights into morphological evolution and visceral regeneration.</title>
        <authorList>
            <person name="Zhang X."/>
            <person name="Sun L."/>
            <person name="Yuan J."/>
            <person name="Sun Y."/>
            <person name="Gao Y."/>
            <person name="Zhang L."/>
            <person name="Li S."/>
            <person name="Dai H."/>
            <person name="Hamel J.F."/>
            <person name="Liu C."/>
            <person name="Yu Y."/>
            <person name="Liu S."/>
            <person name="Lin W."/>
            <person name="Guo K."/>
            <person name="Jin S."/>
            <person name="Xu P."/>
            <person name="Storey K.B."/>
            <person name="Huan P."/>
            <person name="Zhang T."/>
            <person name="Zhou Y."/>
            <person name="Zhang J."/>
            <person name="Lin C."/>
            <person name="Li X."/>
            <person name="Xing L."/>
            <person name="Huo D."/>
            <person name="Sun M."/>
            <person name="Wang L."/>
            <person name="Mercier A."/>
            <person name="Li F."/>
            <person name="Yang H."/>
            <person name="Xiang J."/>
        </authorList>
    </citation>
    <scope>NUCLEOTIDE SEQUENCE [LARGE SCALE GENOMIC DNA]</scope>
    <source>
        <strain evidence="19">Shaxun</strain>
        <tissue evidence="19">Muscle</tissue>
    </source>
</reference>
<evidence type="ECO:0000256" key="16">
    <source>
        <dbReference type="ARBA" id="ARBA00082544"/>
    </source>
</evidence>
<comment type="similarity">
    <text evidence="5">Belongs to the Integrator subunit 8 family.</text>
</comment>
<comment type="subcellular location">
    <subcellularLocation>
        <location evidence="3">Chromosome</location>
    </subcellularLocation>
    <subcellularLocation>
        <location evidence="2">Membrane</location>
        <topology evidence="2">Multi-pass membrane protein</topology>
    </subcellularLocation>
    <subcellularLocation>
        <location evidence="1">Nucleus</location>
    </subcellularLocation>
</comment>
<evidence type="ECO:0000256" key="17">
    <source>
        <dbReference type="SAM" id="Phobius"/>
    </source>
</evidence>
<evidence type="ECO:0000256" key="12">
    <source>
        <dbReference type="ARBA" id="ARBA00023136"/>
    </source>
</evidence>
<dbReference type="InterPro" id="IPR002347">
    <property type="entry name" value="SDR_fam"/>
</dbReference>
<evidence type="ECO:0000256" key="13">
    <source>
        <dbReference type="ARBA" id="ARBA00023242"/>
    </source>
</evidence>
<evidence type="ECO:0000256" key="3">
    <source>
        <dbReference type="ARBA" id="ARBA00004286"/>
    </source>
</evidence>
<dbReference type="Pfam" id="PF00106">
    <property type="entry name" value="adh_short"/>
    <property type="match status" value="1"/>
</dbReference>
<feature type="domain" description="INTS8 TPR repeats" evidence="18">
    <location>
        <begin position="727"/>
        <end position="1158"/>
    </location>
</feature>
<evidence type="ECO:0000256" key="5">
    <source>
        <dbReference type="ARBA" id="ARBA00007147"/>
    </source>
</evidence>
<dbReference type="OrthoDB" id="64340at2759"/>
<keyword evidence="7 17" id="KW-0812">Transmembrane</keyword>
<proteinExistence type="inferred from homology"/>
<dbReference type="Proteomes" id="UP000230750">
    <property type="component" value="Unassembled WGS sequence"/>
</dbReference>
<name>A0A2G8L338_STIJA</name>
<sequence length="1159" mass="131115">MFQYVFGIPFTLLKFLLLWFWGTLKRLIPYSLRWKKSIANEIVLITGGGSGIGRQTAIYFARAGATLVLWDVNPDGNAETARLVRDCGMKAYTYTCDVPQREEVYRVAQRVKEEVGDVFILVNNAGIVSGKQFLHLTDEEIIKTMDVNTMAHFWTMKAFLPDMVRDNHGHIVTISSVVGDGGVGGISDYCTSKCAVKGLHDSILREMHVLKSKVKCTVICPYGISTGMFAGVKTRFDFLTPFMTPEFAGEKIVQAVLSDRDILYIPQEWQLLVFLKHVLPTKAQLALEDFIKANEVMNSFQGRNLNFIVIAPEVNEEYYKGWDCTDPSALVLLEQFVDQAISLPLYMVHKVLKDFVEHVSPLNFSIQSVSSTICGLPDPILFALTTYNRWSIETYIESALPTKQPKHPVQQLPGSTFNVAGVNEMVLKTVQRYSTLKECVSFLEFVLNLDRDIFIPDFDYFPDGPAFDEQKMTGVLTAKLKKSELLCMVCFDLGLFYFHEKKHQKAGEMFQKSHALLIEVNGSTYCQNLDREALQGYLKSCSCLSPDGAPPSSDTLASRLVKHQKMNYQGVIDVLMEDNIKREIPFQQREFLLQEASSSGLLNPMELLQICLCNALRQVSDNQPVSLSVWDCLQSIPVKHYEGSGNFLQKLVFQLPVSDKPKVSSFLWSLKADRNYRQMITPPVLKFLLQKDADSSTLSEDMDESLSMIQHQPATVGSHDNVGVYLGQLTLGLILSHDPAELDDLLTRLHKVTPSGRYASAYSKWHIDKSYAFIIDGLGNKKRQDMITLLLVKAQHCLELKNFTSAKRLLQAAHNLMKECSSKLQRALVNEMLYVDLLHAQDSGYKYLGGKMEETVKRIQACSACVQNDREIRPREAILRLCSLYIMNMQQWQLLRTMGDHDPIFKICSSLVEVVQNLPNIAHCRQGASELWDHLTKILSFSNTTKRDFLGVPVKRNTHNEMSSVKRMEVLNFILQLKSRIVLSILLSCLTRFHNIVKEDPANCLSLEHTGIWPRLVSSTQDLSASTISSVLSKTLNHSLQVHPDQTFWLKTKADMELSNSQPVAALRYYLLSIAASTRYFQRPVTKETVGAEILLKMIKCCSALKCFTQVAVLCQFLESVDHSTAFKALQEKMCYDGGDALYQFFWDLTILEYLVCIL</sequence>
<keyword evidence="11" id="KW-0443">Lipid metabolism</keyword>
<dbReference type="Gene3D" id="3.40.50.720">
    <property type="entry name" value="NAD(P)-binding Rossmann-like Domain"/>
    <property type="match status" value="1"/>
</dbReference>
<evidence type="ECO:0000256" key="6">
    <source>
        <dbReference type="ARBA" id="ARBA00022454"/>
    </source>
</evidence>
<evidence type="ECO:0000256" key="10">
    <source>
        <dbReference type="ARBA" id="ARBA00023002"/>
    </source>
</evidence>
<feature type="transmembrane region" description="Helical" evidence="17">
    <location>
        <begin position="6"/>
        <end position="24"/>
    </location>
</feature>
<dbReference type="InterPro" id="IPR057980">
    <property type="entry name" value="TPR_INTS8"/>
</dbReference>
<keyword evidence="20" id="KW-1185">Reference proteome</keyword>
<evidence type="ECO:0000256" key="11">
    <source>
        <dbReference type="ARBA" id="ARBA00023098"/>
    </source>
</evidence>
<dbReference type="PRINTS" id="PR00081">
    <property type="entry name" value="GDHRDH"/>
</dbReference>
<dbReference type="GO" id="GO:0052650">
    <property type="term" value="F:all-trans-retinol dehydrogenase (NADP+) activity"/>
    <property type="evidence" value="ECO:0007669"/>
    <property type="project" value="UniProtKB-ARBA"/>
</dbReference>
<dbReference type="PRINTS" id="PR00080">
    <property type="entry name" value="SDRFAMILY"/>
</dbReference>
<evidence type="ECO:0000256" key="9">
    <source>
        <dbReference type="ARBA" id="ARBA00022989"/>
    </source>
</evidence>
<evidence type="ECO:0000256" key="8">
    <source>
        <dbReference type="ARBA" id="ARBA00022857"/>
    </source>
</evidence>
<dbReference type="SUPFAM" id="SSF51735">
    <property type="entry name" value="NAD(P)-binding Rossmann-fold domains"/>
    <property type="match status" value="1"/>
</dbReference>
<evidence type="ECO:0000256" key="14">
    <source>
        <dbReference type="ARBA" id="ARBA00059620"/>
    </source>
</evidence>
<keyword evidence="10" id="KW-0560">Oxidoreductase</keyword>
<dbReference type="CDD" id="cd05339">
    <property type="entry name" value="17beta-HSDXI-like_SDR_c"/>
    <property type="match status" value="1"/>
</dbReference>
<protein>
    <recommendedName>
        <fullName evidence="15">Short-chain dehydrogenase/reductase 3</fullName>
    </recommendedName>
    <alternativeName>
        <fullName evidence="16">Retinal short-chain dehydrogenase/reductase 1</fullName>
    </alternativeName>
</protein>
<dbReference type="PANTHER" id="PTHR13350:SF1">
    <property type="entry name" value="INTEGRATOR COMPLEX SUBUNIT 8"/>
    <property type="match status" value="1"/>
</dbReference>
<keyword evidence="12 17" id="KW-0472">Membrane</keyword>
<dbReference type="GO" id="GO:0034472">
    <property type="term" value="P:snRNA 3'-end processing"/>
    <property type="evidence" value="ECO:0007669"/>
    <property type="project" value="InterPro"/>
</dbReference>
<dbReference type="GO" id="GO:0032039">
    <property type="term" value="C:integrator complex"/>
    <property type="evidence" value="ECO:0007669"/>
    <property type="project" value="TreeGrafter"/>
</dbReference>
<dbReference type="PANTHER" id="PTHR13350">
    <property type="entry name" value="INTEGRATOR COMPLEX SUBUNIT 8"/>
    <property type="match status" value="1"/>
</dbReference>
<dbReference type="Pfam" id="PF25756">
    <property type="entry name" value="TPR_INTS8"/>
    <property type="match status" value="1"/>
</dbReference>
<comment type="similarity">
    <text evidence="4">Belongs to the short-chain dehydrogenases/reductases (SDR) family.</text>
</comment>
<evidence type="ECO:0000256" key="15">
    <source>
        <dbReference type="ARBA" id="ARBA00068717"/>
    </source>
</evidence>
<keyword evidence="6" id="KW-0158">Chromosome</keyword>